<dbReference type="RefSeq" id="WP_258809901.1">
    <property type="nucleotide sequence ID" value="NZ_JANUGU010000001.1"/>
</dbReference>
<protein>
    <recommendedName>
        <fullName evidence="3">Lipoprotein</fullName>
    </recommendedName>
</protein>
<dbReference type="Proteomes" id="UP001204621">
    <property type="component" value="Unassembled WGS sequence"/>
</dbReference>
<dbReference type="EMBL" id="JANUGU010000001">
    <property type="protein sequence ID" value="MCS0656721.1"/>
    <property type="molecule type" value="Genomic_DNA"/>
</dbReference>
<proteinExistence type="predicted"/>
<sequence length="194" mass="20971">MKRVLCILSVSLLAACTHDPRALNEANLTQALNEYLAKRGDLCLAKSAWPVDVSAAERQAGSRNALQMPVLERLGLAEGTEVADGRRYQLTSTGKAYFLARPAHKRATGNRFSEAPADLCAAHLSLDRLAGWETPAAGHAVATYTYKVKPAAWTVDPEVRAVFPMVDRIIRGAGTLQLKEEFVLGAGGWEALDL</sequence>
<name>A0ABT2CT13_9BURK</name>
<gene>
    <name evidence="1" type="ORF">NX778_01415</name>
</gene>
<evidence type="ECO:0000313" key="1">
    <source>
        <dbReference type="EMBL" id="MCS0656721.1"/>
    </source>
</evidence>
<accession>A0ABT2CT13</accession>
<dbReference type="PROSITE" id="PS51257">
    <property type="entry name" value="PROKAR_LIPOPROTEIN"/>
    <property type="match status" value="1"/>
</dbReference>
<reference evidence="1 2" key="1">
    <citation type="submission" date="2022-08" db="EMBL/GenBank/DDBJ databases">
        <title>Reclassification of Massilia species as members of the genera Telluria, Duganella, Pseudoduganella, Mokoshia gen. nov. and Zemynaea gen. nov. using orthogonal and non-orthogonal genome-based approaches.</title>
        <authorList>
            <person name="Bowman J.P."/>
        </authorList>
    </citation>
    <scope>NUCLEOTIDE SEQUENCE [LARGE SCALE GENOMIC DNA]</scope>
    <source>
        <strain evidence="1 2">JCM 31606</strain>
    </source>
</reference>
<organism evidence="1 2">
    <name type="scientific">Massilia terrae</name>
    <dbReference type="NCBI Taxonomy" id="1811224"/>
    <lineage>
        <taxon>Bacteria</taxon>
        <taxon>Pseudomonadati</taxon>
        <taxon>Pseudomonadota</taxon>
        <taxon>Betaproteobacteria</taxon>
        <taxon>Burkholderiales</taxon>
        <taxon>Oxalobacteraceae</taxon>
        <taxon>Telluria group</taxon>
        <taxon>Massilia</taxon>
    </lineage>
</organism>
<keyword evidence="2" id="KW-1185">Reference proteome</keyword>
<comment type="caution">
    <text evidence="1">The sequence shown here is derived from an EMBL/GenBank/DDBJ whole genome shotgun (WGS) entry which is preliminary data.</text>
</comment>
<evidence type="ECO:0000313" key="2">
    <source>
        <dbReference type="Proteomes" id="UP001204621"/>
    </source>
</evidence>
<evidence type="ECO:0008006" key="3">
    <source>
        <dbReference type="Google" id="ProtNLM"/>
    </source>
</evidence>